<organism evidence="2 3">
    <name type="scientific">Bacillus cereus</name>
    <dbReference type="NCBI Taxonomy" id="1396"/>
    <lineage>
        <taxon>Bacteria</taxon>
        <taxon>Bacillati</taxon>
        <taxon>Bacillota</taxon>
        <taxon>Bacilli</taxon>
        <taxon>Bacillales</taxon>
        <taxon>Bacillaceae</taxon>
        <taxon>Bacillus</taxon>
        <taxon>Bacillus cereus group</taxon>
    </lineage>
</organism>
<keyword evidence="1" id="KW-0472">Membrane</keyword>
<dbReference type="AlphaFoldDB" id="A0A2A8LR38"/>
<proteinExistence type="predicted"/>
<keyword evidence="1" id="KW-0812">Transmembrane</keyword>
<reference evidence="2 3" key="1">
    <citation type="submission" date="2017-09" db="EMBL/GenBank/DDBJ databases">
        <title>Large-scale bioinformatics analysis of Bacillus genomes uncovers conserved roles of natural products in bacterial physiology.</title>
        <authorList>
            <consortium name="Agbiome Team Llc"/>
            <person name="Bleich R.M."/>
            <person name="Grubbs K.J."/>
            <person name="Santa Maria K.C."/>
            <person name="Allen S.E."/>
            <person name="Farag S."/>
            <person name="Shank E.A."/>
            <person name="Bowers A."/>
        </authorList>
    </citation>
    <scope>NUCLEOTIDE SEQUENCE [LARGE SCALE GENOMIC DNA]</scope>
    <source>
        <strain evidence="2 3">AFS002368</strain>
    </source>
</reference>
<feature type="transmembrane region" description="Helical" evidence="1">
    <location>
        <begin position="45"/>
        <end position="65"/>
    </location>
</feature>
<evidence type="ECO:0000313" key="2">
    <source>
        <dbReference type="EMBL" id="PES96272.1"/>
    </source>
</evidence>
<protein>
    <submittedName>
        <fullName evidence="2">Uncharacterized protein</fullName>
    </submittedName>
</protein>
<sequence length="66" mass="7674">MLDLPIKKETLDLFFLKNNDYNIDVLVSHIVIEVFPPSEAASWAWVRYCTGLMPFSFAFAVLYFIL</sequence>
<evidence type="ECO:0000256" key="1">
    <source>
        <dbReference type="SAM" id="Phobius"/>
    </source>
</evidence>
<accession>A0A2A8LR38</accession>
<gene>
    <name evidence="2" type="ORF">CN491_09770</name>
</gene>
<keyword evidence="1" id="KW-1133">Transmembrane helix</keyword>
<name>A0A2A8LR38_BACCE</name>
<comment type="caution">
    <text evidence="2">The sequence shown here is derived from an EMBL/GenBank/DDBJ whole genome shotgun (WGS) entry which is preliminary data.</text>
</comment>
<dbReference type="EMBL" id="NTZF01000008">
    <property type="protein sequence ID" value="PES96272.1"/>
    <property type="molecule type" value="Genomic_DNA"/>
</dbReference>
<dbReference type="Proteomes" id="UP000220900">
    <property type="component" value="Unassembled WGS sequence"/>
</dbReference>
<evidence type="ECO:0000313" key="3">
    <source>
        <dbReference type="Proteomes" id="UP000220900"/>
    </source>
</evidence>